<comment type="caution">
    <text evidence="2">The sequence shown here is derived from an EMBL/GenBank/DDBJ whole genome shotgun (WGS) entry which is preliminary data.</text>
</comment>
<dbReference type="AlphaFoldDB" id="A0A3B0A3K2"/>
<evidence type="ECO:0000256" key="1">
    <source>
        <dbReference type="SAM" id="MobiDB-lite"/>
    </source>
</evidence>
<feature type="region of interest" description="Disordered" evidence="1">
    <location>
        <begin position="1"/>
        <end position="20"/>
    </location>
</feature>
<proteinExistence type="predicted"/>
<accession>A0A3B0A3K2</accession>
<evidence type="ECO:0000313" key="2">
    <source>
        <dbReference type="EMBL" id="RKN55368.1"/>
    </source>
</evidence>
<evidence type="ECO:0000313" key="3">
    <source>
        <dbReference type="Proteomes" id="UP000279968"/>
    </source>
</evidence>
<protein>
    <submittedName>
        <fullName evidence="2">Uncharacterized protein</fullName>
    </submittedName>
</protein>
<reference evidence="2 3" key="1">
    <citation type="journal article" date="2015" name="Int. J. Syst. Evol. Microbiol.">
        <title>Micromonospora costi sp. nov., isolated from a leaf of Costus speciosus.</title>
        <authorList>
            <person name="Thawai C."/>
        </authorList>
    </citation>
    <scope>NUCLEOTIDE SEQUENCE [LARGE SCALE GENOMIC DNA]</scope>
    <source>
        <strain evidence="2 3">CS1-12</strain>
    </source>
</reference>
<organism evidence="2 3">
    <name type="scientific">Micromonospora costi</name>
    <dbReference type="NCBI Taxonomy" id="1530042"/>
    <lineage>
        <taxon>Bacteria</taxon>
        <taxon>Bacillati</taxon>
        <taxon>Actinomycetota</taxon>
        <taxon>Actinomycetes</taxon>
        <taxon>Micromonosporales</taxon>
        <taxon>Micromonosporaceae</taxon>
        <taxon>Micromonospora</taxon>
    </lineage>
</organism>
<sequence>MGSEDDVPGTNARRQQFERGEIAWSPTQDMVLSVFRLRNEARFDWSWPHVTYDYFRYDIRYNGAGQGQARDQIRFEKPDVDEGCPVWHRPNPHIWARLQGFGEYAFVAKGCHEGGPFGRDRCPEGFAVPVRLQFGAVDNEPDPPFQVIGAIMQRWHELGASAGPLGRPIEGEMPLGDAVSQRFERGSVVTLPHYGAGAVVAAYQRGSSIEVNWGGGDALSPGQFEVAVFRDNELEGRHTVGDSPLDMPWARNAGSGLFRLEDPAKEGSYQFQVTWIGAAGPPSPRVLVDYRFVSHDAPLGSPARDSSPGHAYASHWTRVSDVARHYAYTRPLRPSPLTEKEGGENESVQFIAHLRAIAEDPNFCVTGELPSRLLFAVALRLLTPGQTGTHYDMLGACRPGDYDMAIKGYMTLLYRYRHILNDDDRDFILTTLIGEDLQGPHPPSIEWYTASFIDFPLPETENHILMIESSRYLVNQLRHDKSPDPRFDNLANSADGGLTGWLLRHLQRLAQHDFLEFNARAYQRLALHAIVNLYEFARDEPVRTAAQIILDYIAVKFAISSNRQRRVGPFRRVPQSYNSAEPGHNELLLNGHGDQVAGFGLMWLGPTDIEEQPYTLFPRMFEMHALIMGLSTYRPPTALYELGTSAGYRAAPSGDPRPVQHSFYHGRRPLLAASFDVADGGVEIYYRSPSFLISAGGMFLNSGYGFDELMGSEAQVAYPQPTTLMPSRGDWCEANGSEHRLTFGDLIRFEPVLYDGAHEVGLDVNTGVHMGFACGPNLRIPDIWLRLTHTSPDGPWFILNLDADLDDVGRLGFYVAAYLAPPTDYPVVGTTAGGGALYTEPQNLGLLYAVEAASMDFEAFRSKTLEANRLPEKFDLDGVYVFHAGDDNTFTFTFGQQRGKYDARVINMSGHAVVDDEDLSSLPLVEGPYLHAPGGHDGLVLVRYPRCGAPLWLDYRDALHPQRMDEDACDGPDGPLADRAQALIDVATDLINASRNAAHVDNRADAVRWAMLATETLRGVQPPPSIAARYLALFADTLHTLVVRLSGAGRGAETREPGAEAVPVYIAAAAAPGAASEDEVQRAERVMLQASLAQTLSIRMADNWFAAEAVLAQQACVDILKELRPPAESLHAYLHLFANALLTLVARLVCDGRPADAAGPGRQAVDAYRREAALPGADAANIADVLMTLALWLTRAGLSADAQLASQAADEIRPQG</sequence>
<dbReference type="Proteomes" id="UP000279968">
    <property type="component" value="Unassembled WGS sequence"/>
</dbReference>
<keyword evidence="3" id="KW-1185">Reference proteome</keyword>
<name>A0A3B0A3K2_9ACTN</name>
<dbReference type="EMBL" id="RBAN01000002">
    <property type="protein sequence ID" value="RKN55368.1"/>
    <property type="molecule type" value="Genomic_DNA"/>
</dbReference>
<gene>
    <name evidence="2" type="ORF">D7193_11895</name>
</gene>